<name>A0A2T4JQ13_9RHOB</name>
<sequence>MILLRPWWLLALLPLALLALWVWRRQSAGAWEAIIAPALLLRMRALGFVSPAPRRGLVLLPFLAAGIVVVGLSGPARLKAGMGQDRMDPIILMLDMSPSVARSAQLADAQAAAGLVLQNAAGRPVGMMVYAADAYVASAPTSDAASLQSLVAVLGPETMPITGSRPDIALGAARDLFATGGRPDIGGADLILISDGGGAGPRAMQEAGRLREAGARLWTLGLSGDAAEGAPPPDTEALVRLAEAGGGAFAPARAPREVLERIAAARTGRLAQSSFAPLVFDDLGRWLMALALIPALLLFRRRATGER</sequence>
<proteinExistence type="predicted"/>
<feature type="transmembrane region" description="Helical" evidence="1">
    <location>
        <begin position="56"/>
        <end position="76"/>
    </location>
</feature>
<reference evidence="3 4" key="1">
    <citation type="submission" date="2018-03" db="EMBL/GenBank/DDBJ databases">
        <title>Cereibacter changlensis.</title>
        <authorList>
            <person name="Meyer T.E."/>
            <person name="Miller S."/>
            <person name="Lodha T."/>
            <person name="Gandham S."/>
            <person name="Chintalapati S."/>
            <person name="Chintalapati V.R."/>
        </authorList>
    </citation>
    <scope>NUCLEOTIDE SEQUENCE [LARGE SCALE GENOMIC DNA]</scope>
    <source>
        <strain evidence="3 4">JA139</strain>
    </source>
</reference>
<dbReference type="SMART" id="SM00327">
    <property type="entry name" value="VWA"/>
    <property type="match status" value="1"/>
</dbReference>
<dbReference type="InterPro" id="IPR002035">
    <property type="entry name" value="VWF_A"/>
</dbReference>
<keyword evidence="1" id="KW-0472">Membrane</keyword>
<feature type="transmembrane region" description="Helical" evidence="1">
    <location>
        <begin position="7"/>
        <end position="23"/>
    </location>
</feature>
<dbReference type="Gene3D" id="3.40.50.410">
    <property type="entry name" value="von Willebrand factor, type A domain"/>
    <property type="match status" value="1"/>
</dbReference>
<gene>
    <name evidence="3" type="ORF">C5F48_20020</name>
</gene>
<organism evidence="3 4">
    <name type="scientific">Cereibacter changlensis JA139</name>
    <dbReference type="NCBI Taxonomy" id="1188249"/>
    <lineage>
        <taxon>Bacteria</taxon>
        <taxon>Pseudomonadati</taxon>
        <taxon>Pseudomonadota</taxon>
        <taxon>Alphaproteobacteria</taxon>
        <taxon>Rhodobacterales</taxon>
        <taxon>Paracoccaceae</taxon>
        <taxon>Cereibacter</taxon>
    </lineage>
</organism>
<dbReference type="InterPro" id="IPR036465">
    <property type="entry name" value="vWFA_dom_sf"/>
</dbReference>
<dbReference type="EMBL" id="PZKG01000154">
    <property type="protein sequence ID" value="PTE19974.1"/>
    <property type="molecule type" value="Genomic_DNA"/>
</dbReference>
<feature type="domain" description="VWFA" evidence="2">
    <location>
        <begin position="86"/>
        <end position="263"/>
    </location>
</feature>
<protein>
    <submittedName>
        <fullName evidence="3">VWA domain-containing protein</fullName>
    </submittedName>
</protein>
<evidence type="ECO:0000256" key="1">
    <source>
        <dbReference type="SAM" id="Phobius"/>
    </source>
</evidence>
<dbReference type="Proteomes" id="UP000241010">
    <property type="component" value="Unassembled WGS sequence"/>
</dbReference>
<dbReference type="CDD" id="cd00198">
    <property type="entry name" value="vWFA"/>
    <property type="match status" value="1"/>
</dbReference>
<accession>A0A2T4JQ13</accession>
<evidence type="ECO:0000259" key="2">
    <source>
        <dbReference type="SMART" id="SM00327"/>
    </source>
</evidence>
<evidence type="ECO:0000313" key="3">
    <source>
        <dbReference type="EMBL" id="PTE19974.1"/>
    </source>
</evidence>
<keyword evidence="1" id="KW-0812">Transmembrane</keyword>
<comment type="caution">
    <text evidence="3">The sequence shown here is derived from an EMBL/GenBank/DDBJ whole genome shotgun (WGS) entry which is preliminary data.</text>
</comment>
<dbReference type="RefSeq" id="WP_107665564.1">
    <property type="nucleotide sequence ID" value="NZ_PZKG01000154.1"/>
</dbReference>
<dbReference type="SUPFAM" id="SSF53300">
    <property type="entry name" value="vWA-like"/>
    <property type="match status" value="1"/>
</dbReference>
<evidence type="ECO:0000313" key="4">
    <source>
        <dbReference type="Proteomes" id="UP000241010"/>
    </source>
</evidence>
<keyword evidence="4" id="KW-1185">Reference proteome</keyword>
<dbReference type="AlphaFoldDB" id="A0A2T4JQ13"/>
<dbReference type="OrthoDB" id="8456929at2"/>
<keyword evidence="1" id="KW-1133">Transmembrane helix</keyword>